<accession>A0A1G5WZC6</accession>
<evidence type="ECO:0000256" key="8">
    <source>
        <dbReference type="ARBA" id="ARBA00023049"/>
    </source>
</evidence>
<gene>
    <name evidence="11" type="ORF">SAMN03080617_01440</name>
</gene>
<evidence type="ECO:0000256" key="3">
    <source>
        <dbReference type="ARBA" id="ARBA00022670"/>
    </source>
</evidence>
<keyword evidence="2" id="KW-0964">Secreted</keyword>
<dbReference type="AlphaFoldDB" id="A0A1G5WZC6"/>
<evidence type="ECO:0000256" key="10">
    <source>
        <dbReference type="ARBA" id="ARBA00023180"/>
    </source>
</evidence>
<comment type="subcellular location">
    <subcellularLocation>
        <location evidence="1">Secreted</location>
    </subcellularLocation>
</comment>
<dbReference type="GO" id="GO:0006508">
    <property type="term" value="P:proteolysis"/>
    <property type="evidence" value="ECO:0007669"/>
    <property type="project" value="UniProtKB-KW"/>
</dbReference>
<dbReference type="Proteomes" id="UP000198756">
    <property type="component" value="Unassembled WGS sequence"/>
</dbReference>
<reference evidence="12" key="1">
    <citation type="submission" date="2016-10" db="EMBL/GenBank/DDBJ databases">
        <authorList>
            <person name="Varghese N."/>
            <person name="Submissions S."/>
        </authorList>
    </citation>
    <scope>NUCLEOTIDE SEQUENCE [LARGE SCALE GENOMIC DNA]</scope>
    <source>
        <strain evidence="12">DSM 22703</strain>
    </source>
</reference>
<keyword evidence="8" id="KW-0482">Metalloprotease</keyword>
<keyword evidence="6" id="KW-0378">Hydrolase</keyword>
<protein>
    <submittedName>
        <fullName evidence="11">Uncharacterized protein</fullName>
    </submittedName>
</protein>
<evidence type="ECO:0000313" key="12">
    <source>
        <dbReference type="Proteomes" id="UP000198756"/>
    </source>
</evidence>
<evidence type="ECO:0000256" key="4">
    <source>
        <dbReference type="ARBA" id="ARBA00022723"/>
    </source>
</evidence>
<dbReference type="EMBL" id="FMXE01000008">
    <property type="protein sequence ID" value="SDA63491.1"/>
    <property type="molecule type" value="Genomic_DNA"/>
</dbReference>
<keyword evidence="4" id="KW-0479">Metal-binding</keyword>
<dbReference type="GO" id="GO:0046872">
    <property type="term" value="F:metal ion binding"/>
    <property type="evidence" value="ECO:0007669"/>
    <property type="project" value="UniProtKB-KW"/>
</dbReference>
<keyword evidence="12" id="KW-1185">Reference proteome</keyword>
<keyword evidence="3" id="KW-0645">Protease</keyword>
<dbReference type="PANTHER" id="PTHR12053:SF3">
    <property type="entry name" value="CARBOXYPEPTIDASE Q"/>
    <property type="match status" value="1"/>
</dbReference>
<evidence type="ECO:0000256" key="7">
    <source>
        <dbReference type="ARBA" id="ARBA00022833"/>
    </source>
</evidence>
<evidence type="ECO:0000256" key="1">
    <source>
        <dbReference type="ARBA" id="ARBA00004613"/>
    </source>
</evidence>
<evidence type="ECO:0000256" key="2">
    <source>
        <dbReference type="ARBA" id="ARBA00022525"/>
    </source>
</evidence>
<dbReference type="InterPro" id="IPR039866">
    <property type="entry name" value="CPQ"/>
</dbReference>
<dbReference type="PANTHER" id="PTHR12053">
    <property type="entry name" value="PROTEASE FAMILY M28 PLASMA GLUTAMATE CARBOXYPEPTIDASE-RELATED"/>
    <property type="match status" value="1"/>
</dbReference>
<evidence type="ECO:0000256" key="9">
    <source>
        <dbReference type="ARBA" id="ARBA00023145"/>
    </source>
</evidence>
<dbReference type="GO" id="GO:0070573">
    <property type="term" value="F:metallodipeptidase activity"/>
    <property type="evidence" value="ECO:0007669"/>
    <property type="project" value="InterPro"/>
</dbReference>
<evidence type="ECO:0000313" key="11">
    <source>
        <dbReference type="EMBL" id="SDA63491.1"/>
    </source>
</evidence>
<keyword evidence="10" id="KW-0325">Glycoprotein</keyword>
<dbReference type="GO" id="GO:0005576">
    <property type="term" value="C:extracellular region"/>
    <property type="evidence" value="ECO:0007669"/>
    <property type="project" value="UniProtKB-SubCell"/>
</dbReference>
<keyword evidence="5" id="KW-0732">Signal</keyword>
<evidence type="ECO:0000256" key="6">
    <source>
        <dbReference type="ARBA" id="ARBA00022801"/>
    </source>
</evidence>
<keyword evidence="9" id="KW-0865">Zymogen</keyword>
<evidence type="ECO:0000256" key="5">
    <source>
        <dbReference type="ARBA" id="ARBA00022729"/>
    </source>
</evidence>
<keyword evidence="7" id="KW-0862">Zinc</keyword>
<dbReference type="Gene3D" id="3.50.30.30">
    <property type="match status" value="1"/>
</dbReference>
<name>A0A1G5WZC6_9BACT</name>
<sequence length="195" mass="21403">MRITNSEKHGVLEFSALALVNTQGTGPGGVIGEVVEVKSIAELQKLGAKAQGKDIFLNGPMDPSKIDAFEAYSGAVGQRGAGASEASKLGAIGVIIRSMTNRIDDIPHTGNQRYNPDYPKIPAIAISTQAATLFGKKEVFKSIHFENRYSADSYFYEQASKKYWIKRSQKRTYIYYRNLASSITALHKQSRSVHS</sequence>
<dbReference type="STRING" id="279824.SAMN03080617_01440"/>
<organism evidence="11 12">
    <name type="scientific">Algoriphagus alkaliphilus</name>
    <dbReference type="NCBI Taxonomy" id="279824"/>
    <lineage>
        <taxon>Bacteria</taxon>
        <taxon>Pseudomonadati</taxon>
        <taxon>Bacteroidota</taxon>
        <taxon>Cytophagia</taxon>
        <taxon>Cytophagales</taxon>
        <taxon>Cyclobacteriaceae</taxon>
        <taxon>Algoriphagus</taxon>
    </lineage>
</organism>
<proteinExistence type="predicted"/>